<dbReference type="AlphaFoldDB" id="A0A6P8IVM8"/>
<dbReference type="Pfam" id="PF03372">
    <property type="entry name" value="Exo_endo_phos"/>
    <property type="match status" value="1"/>
</dbReference>
<dbReference type="RefSeq" id="XP_031571341.1">
    <property type="nucleotide sequence ID" value="XM_031715481.1"/>
</dbReference>
<evidence type="ECO:0000259" key="1">
    <source>
        <dbReference type="Pfam" id="PF03372"/>
    </source>
</evidence>
<dbReference type="InterPro" id="IPR005135">
    <property type="entry name" value="Endo/exonuclease/phosphatase"/>
</dbReference>
<dbReference type="PANTHER" id="PTHR33776:SF4">
    <property type="entry name" value="ENDONUCLEASE_EXONUCLEASE_PHOSPHATASE DOMAIN-CONTAINING PROTEIN"/>
    <property type="match status" value="1"/>
</dbReference>
<proteinExistence type="predicted"/>
<sequence>MDLVDHLPFIHLDDESFRLALYELQQGPIRYQHDRLESLVFNPLMLEKNIAANSDLDPDVQYLNIPNSNYYISEQFNEITCNDNNNSKFSLLHLNARSINQNLTKLTDFLTTLDLTFSLIGITETWLDKRNSSSDYINIEGYNFIQKSRDDRPGGGVGLFIKDDINFKIRNDLTVFDSQILESIFIEIIRPHQRNVVIGVLYRPPNSNFQMFMNKLNEILPKFSKEQKDCYLMGDFNIDLLKYQQQYNNTNDFLDTMFSHAFLPIINRPTRITSHTATSIDNILILTV</sequence>
<dbReference type="Proteomes" id="UP000515163">
    <property type="component" value="Unplaced"/>
</dbReference>
<organism evidence="2 3">
    <name type="scientific">Actinia tenebrosa</name>
    <name type="common">Australian red waratah sea anemone</name>
    <dbReference type="NCBI Taxonomy" id="6105"/>
    <lineage>
        <taxon>Eukaryota</taxon>
        <taxon>Metazoa</taxon>
        <taxon>Cnidaria</taxon>
        <taxon>Anthozoa</taxon>
        <taxon>Hexacorallia</taxon>
        <taxon>Actiniaria</taxon>
        <taxon>Actiniidae</taxon>
        <taxon>Actinia</taxon>
    </lineage>
</organism>
<dbReference type="InterPro" id="IPR036691">
    <property type="entry name" value="Endo/exonu/phosph_ase_sf"/>
</dbReference>
<dbReference type="InParanoid" id="A0A6P8IVM8"/>
<dbReference type="Gene3D" id="3.60.10.10">
    <property type="entry name" value="Endonuclease/exonuclease/phosphatase"/>
    <property type="match status" value="1"/>
</dbReference>
<feature type="domain" description="Endonuclease/exonuclease/phosphatase" evidence="1">
    <location>
        <begin position="94"/>
        <end position="284"/>
    </location>
</feature>
<evidence type="ECO:0000313" key="2">
    <source>
        <dbReference type="Proteomes" id="UP000515163"/>
    </source>
</evidence>
<dbReference type="PANTHER" id="PTHR33776">
    <property type="entry name" value="ENDO/EXONUCLEASE/PHOSPHATASE DOMAIN-CONTAINING PROTEIN"/>
    <property type="match status" value="1"/>
</dbReference>
<dbReference type="KEGG" id="aten:116305543"/>
<dbReference type="OrthoDB" id="5988371at2759"/>
<protein>
    <submittedName>
        <fullName evidence="3">Uncharacterized protein LOC116305543</fullName>
    </submittedName>
</protein>
<dbReference type="GO" id="GO:0003824">
    <property type="term" value="F:catalytic activity"/>
    <property type="evidence" value="ECO:0007669"/>
    <property type="project" value="InterPro"/>
</dbReference>
<name>A0A6P8IVM8_ACTTE</name>
<gene>
    <name evidence="3" type="primary">LOC116305543</name>
</gene>
<dbReference type="GeneID" id="116305543"/>
<evidence type="ECO:0000313" key="3">
    <source>
        <dbReference type="RefSeq" id="XP_031571341.1"/>
    </source>
</evidence>
<reference evidence="3" key="1">
    <citation type="submission" date="2025-08" db="UniProtKB">
        <authorList>
            <consortium name="RefSeq"/>
        </authorList>
    </citation>
    <scope>IDENTIFICATION</scope>
</reference>
<accession>A0A6P8IVM8</accession>
<dbReference type="SUPFAM" id="SSF56219">
    <property type="entry name" value="DNase I-like"/>
    <property type="match status" value="1"/>
</dbReference>
<keyword evidence="2" id="KW-1185">Reference proteome</keyword>